<dbReference type="InterPro" id="IPR004516">
    <property type="entry name" value="HisRS/HisZ"/>
</dbReference>
<dbReference type="NCBIfam" id="TIGR00442">
    <property type="entry name" value="hisS"/>
    <property type="match status" value="1"/>
</dbReference>
<dbReference type="EC" id="6.1.1.21" evidence="9"/>
<dbReference type="InterPro" id="IPR004154">
    <property type="entry name" value="Anticodon-bd"/>
</dbReference>
<evidence type="ECO:0000256" key="6">
    <source>
        <dbReference type="ARBA" id="ARBA00022917"/>
    </source>
</evidence>
<comment type="subunit">
    <text evidence="9">Homodimer.</text>
</comment>
<comment type="subcellular location">
    <subcellularLocation>
        <location evidence="9">Cytoplasm</location>
    </subcellularLocation>
</comment>
<dbReference type="InterPro" id="IPR033656">
    <property type="entry name" value="HisRS_anticodon"/>
</dbReference>
<dbReference type="PANTHER" id="PTHR43707">
    <property type="entry name" value="HISTIDYL-TRNA SYNTHETASE"/>
    <property type="match status" value="1"/>
</dbReference>
<evidence type="ECO:0000256" key="1">
    <source>
        <dbReference type="ARBA" id="ARBA00008226"/>
    </source>
</evidence>
<dbReference type="Gene3D" id="3.30.930.10">
    <property type="entry name" value="Bira Bifunctional Protein, Domain 2"/>
    <property type="match status" value="1"/>
</dbReference>
<keyword evidence="12" id="KW-1185">Reference proteome</keyword>
<dbReference type="Pfam" id="PF13393">
    <property type="entry name" value="tRNA-synt_His"/>
    <property type="match status" value="1"/>
</dbReference>
<dbReference type="PIRSF" id="PIRSF001549">
    <property type="entry name" value="His-tRNA_synth"/>
    <property type="match status" value="1"/>
</dbReference>
<gene>
    <name evidence="9" type="primary">hisS</name>
    <name evidence="11" type="ORF">H8S18_01975</name>
</gene>
<dbReference type="HAMAP" id="MF_00127">
    <property type="entry name" value="His_tRNA_synth"/>
    <property type="match status" value="1"/>
</dbReference>
<dbReference type="PROSITE" id="PS50862">
    <property type="entry name" value="AA_TRNA_LIGASE_II"/>
    <property type="match status" value="1"/>
</dbReference>
<evidence type="ECO:0000256" key="2">
    <source>
        <dbReference type="ARBA" id="ARBA00022490"/>
    </source>
</evidence>
<dbReference type="GO" id="GO:0004821">
    <property type="term" value="F:histidine-tRNA ligase activity"/>
    <property type="evidence" value="ECO:0007669"/>
    <property type="project" value="UniProtKB-EC"/>
</dbReference>
<keyword evidence="3 9" id="KW-0436">Ligase</keyword>
<evidence type="ECO:0000256" key="7">
    <source>
        <dbReference type="ARBA" id="ARBA00023146"/>
    </source>
</evidence>
<keyword evidence="6 9" id="KW-0648">Protein biosynthesis</keyword>
<dbReference type="InterPro" id="IPR015807">
    <property type="entry name" value="His-tRNA-ligase"/>
</dbReference>
<dbReference type="SUPFAM" id="SSF52954">
    <property type="entry name" value="Class II aaRS ABD-related"/>
    <property type="match status" value="1"/>
</dbReference>
<evidence type="ECO:0000256" key="3">
    <source>
        <dbReference type="ARBA" id="ARBA00022598"/>
    </source>
</evidence>
<proteinExistence type="inferred from homology"/>
<comment type="catalytic activity">
    <reaction evidence="8 9">
        <text>tRNA(His) + L-histidine + ATP = L-histidyl-tRNA(His) + AMP + diphosphate + H(+)</text>
        <dbReference type="Rhea" id="RHEA:17313"/>
        <dbReference type="Rhea" id="RHEA-COMP:9665"/>
        <dbReference type="Rhea" id="RHEA-COMP:9689"/>
        <dbReference type="ChEBI" id="CHEBI:15378"/>
        <dbReference type="ChEBI" id="CHEBI:30616"/>
        <dbReference type="ChEBI" id="CHEBI:33019"/>
        <dbReference type="ChEBI" id="CHEBI:57595"/>
        <dbReference type="ChEBI" id="CHEBI:78442"/>
        <dbReference type="ChEBI" id="CHEBI:78527"/>
        <dbReference type="ChEBI" id="CHEBI:456215"/>
        <dbReference type="EC" id="6.1.1.21"/>
    </reaction>
</comment>
<dbReference type="InterPro" id="IPR006195">
    <property type="entry name" value="aa-tRNA-synth_II"/>
</dbReference>
<evidence type="ECO:0000256" key="9">
    <source>
        <dbReference type="HAMAP-Rule" id="MF_00127"/>
    </source>
</evidence>
<keyword evidence="5 9" id="KW-0067">ATP-binding</keyword>
<keyword evidence="7 9" id="KW-0030">Aminoacyl-tRNA synthetase</keyword>
<dbReference type="Proteomes" id="UP000606889">
    <property type="component" value="Unassembled WGS sequence"/>
</dbReference>
<reference evidence="11 12" key="1">
    <citation type="submission" date="2020-08" db="EMBL/GenBank/DDBJ databases">
        <title>Genome public.</title>
        <authorList>
            <person name="Liu C."/>
            <person name="Sun Q."/>
        </authorList>
    </citation>
    <scope>NUCLEOTIDE SEQUENCE [LARGE SCALE GENOMIC DNA]</scope>
    <source>
        <strain evidence="11 12">NSJ-35</strain>
    </source>
</reference>
<dbReference type="Gene3D" id="3.40.50.800">
    <property type="entry name" value="Anticodon-binding domain"/>
    <property type="match status" value="1"/>
</dbReference>
<dbReference type="InterPro" id="IPR045864">
    <property type="entry name" value="aa-tRNA-synth_II/BPL/LPL"/>
</dbReference>
<protein>
    <recommendedName>
        <fullName evidence="9">Histidine--tRNA ligase</fullName>
        <ecNumber evidence="9">6.1.1.21</ecNumber>
    </recommendedName>
    <alternativeName>
        <fullName evidence="9">Histidyl-tRNA synthetase</fullName>
        <shortName evidence="9">HisRS</shortName>
    </alternativeName>
</protein>
<organism evidence="11 12">
    <name type="scientific">Christensenella tenuis</name>
    <dbReference type="NCBI Taxonomy" id="2763033"/>
    <lineage>
        <taxon>Bacteria</taxon>
        <taxon>Bacillati</taxon>
        <taxon>Bacillota</taxon>
        <taxon>Clostridia</taxon>
        <taxon>Christensenellales</taxon>
        <taxon>Christensenellaceae</taxon>
        <taxon>Christensenella</taxon>
    </lineage>
</organism>
<dbReference type="Pfam" id="PF03129">
    <property type="entry name" value="HGTP_anticodon"/>
    <property type="match status" value="1"/>
</dbReference>
<dbReference type="CDD" id="cd00859">
    <property type="entry name" value="HisRS_anticodon"/>
    <property type="match status" value="1"/>
</dbReference>
<keyword evidence="4 9" id="KW-0547">Nucleotide-binding</keyword>
<dbReference type="CDD" id="cd00773">
    <property type="entry name" value="HisRS-like_core"/>
    <property type="match status" value="1"/>
</dbReference>
<evidence type="ECO:0000313" key="11">
    <source>
        <dbReference type="EMBL" id="MBC5647107.1"/>
    </source>
</evidence>
<evidence type="ECO:0000256" key="5">
    <source>
        <dbReference type="ARBA" id="ARBA00022840"/>
    </source>
</evidence>
<name>A0ABR7EBF0_9FIRM</name>
<evidence type="ECO:0000256" key="4">
    <source>
        <dbReference type="ARBA" id="ARBA00022741"/>
    </source>
</evidence>
<dbReference type="InterPro" id="IPR036621">
    <property type="entry name" value="Anticodon-bd_dom_sf"/>
</dbReference>
<evidence type="ECO:0000313" key="12">
    <source>
        <dbReference type="Proteomes" id="UP000606889"/>
    </source>
</evidence>
<comment type="similarity">
    <text evidence="1 9">Belongs to the class-II aminoacyl-tRNA synthetase family.</text>
</comment>
<dbReference type="RefSeq" id="WP_186856626.1">
    <property type="nucleotide sequence ID" value="NZ_JACOON010000001.1"/>
</dbReference>
<accession>A0ABR7EBF0</accession>
<dbReference type="PANTHER" id="PTHR43707:SF1">
    <property type="entry name" value="HISTIDINE--TRNA LIGASE, MITOCHONDRIAL-RELATED"/>
    <property type="match status" value="1"/>
</dbReference>
<keyword evidence="2 9" id="KW-0963">Cytoplasm</keyword>
<feature type="domain" description="Aminoacyl-transfer RNA synthetases class-II family profile" evidence="10">
    <location>
        <begin position="23"/>
        <end position="325"/>
    </location>
</feature>
<evidence type="ECO:0000256" key="8">
    <source>
        <dbReference type="ARBA" id="ARBA00047639"/>
    </source>
</evidence>
<evidence type="ECO:0000259" key="10">
    <source>
        <dbReference type="PROSITE" id="PS50862"/>
    </source>
</evidence>
<dbReference type="EMBL" id="JACOON010000001">
    <property type="protein sequence ID" value="MBC5647107.1"/>
    <property type="molecule type" value="Genomic_DNA"/>
</dbReference>
<dbReference type="SUPFAM" id="SSF55681">
    <property type="entry name" value="Class II aaRS and biotin synthetases"/>
    <property type="match status" value="1"/>
</dbReference>
<comment type="caution">
    <text evidence="11">The sequence shown here is derived from an EMBL/GenBank/DDBJ whole genome shotgun (WGS) entry which is preliminary data.</text>
</comment>
<dbReference type="InterPro" id="IPR041715">
    <property type="entry name" value="HisRS-like_core"/>
</dbReference>
<sequence length="416" mass="46528">MAVRAPKGTKDVLPQESYKWQYVENLVRKITALAGYREIRTPIFEHTELFLRGVGDTTDIVQKEMYTFNDKGNRSITLRPEGTAGVVRAFLEGGLPSNAQPTKMYYLSAPVFRYEKPQSGRLREHHQFGVEVFGAPDASVDAEVINIALTLLGELGLKQLHLNINSIGCEKCRPQYNELLKGYLHKHADELCESCNERMDRNPLRALDCKEEGCQAVVKNAPLMIDHLCEECSAHLEALKKYLDVLGIEYAVNPFIVRGLDYYTKTVFEIISDSIGAQGTVCGGGRYDKLVKQVGGPDLPGIGFGMGIERLLLVMENEGIEISRPVLTDIFLCTHGEQARFKAAQLVRDLRREGVKADMDHCARSIKAQFKYADKIGAKFVGVIGETELAEDTVVLKTMETGEERTVRQNEIKKLI</sequence>